<accession>A0A7X9UAZ0</accession>
<name>A0A7X9UAZ0_9ACTN</name>
<evidence type="ECO:0000313" key="1">
    <source>
        <dbReference type="EMBL" id="NMF55133.1"/>
    </source>
</evidence>
<proteinExistence type="predicted"/>
<gene>
    <name evidence="1" type="ORF">HF320_02130</name>
</gene>
<protein>
    <recommendedName>
        <fullName evidence="3">DUF559 domain-containing protein</fullName>
    </recommendedName>
</protein>
<dbReference type="AlphaFoldDB" id="A0A7X9UAZ0"/>
<keyword evidence="2" id="KW-1185">Reference proteome</keyword>
<reference evidence="1 2" key="1">
    <citation type="submission" date="2020-04" db="EMBL/GenBank/DDBJ databases">
        <title>Collinsella sp. KGMB02528 nov., an anaerobic actinobacterium isolated from human feces.</title>
        <authorList>
            <person name="Han K.-I."/>
            <person name="Eom M.K."/>
            <person name="Kim J.-S."/>
            <person name="Lee K.C."/>
            <person name="Suh M.K."/>
            <person name="Park S.-H."/>
            <person name="Lee J.H."/>
            <person name="Kang S.W."/>
            <person name="Park J.-E."/>
            <person name="Oh B.S."/>
            <person name="Yu S.Y."/>
            <person name="Choi S.-H."/>
            <person name="Lee D.H."/>
            <person name="Yoon H."/>
            <person name="Kim B.-Y."/>
            <person name="Lee J.H."/>
            <person name="Lee J.-S."/>
        </authorList>
    </citation>
    <scope>NUCLEOTIDE SEQUENCE [LARGE SCALE GENOMIC DNA]</scope>
    <source>
        <strain evidence="1 2">KGMB02528</strain>
    </source>
</reference>
<evidence type="ECO:0000313" key="2">
    <source>
        <dbReference type="Proteomes" id="UP000546970"/>
    </source>
</evidence>
<sequence length="354" mass="40026">MSYVLSNISAFRFHRVPPQVLALCPPIPDEDCDRQRLLLRQDLLVNHVLGFPLHTLVLNRKERTNPALIEHHLWSSSLPPKAIWETDHGVQLASPLFTLLTVAPYVSETQLLMMAYEMCGTFAVFKPSDLMEKALKDAYESHQIPKDYGWRRSSNQKGEATNLWQRPPLIQLNDLLDFAESNRGLRGGKKLLNAARRVSGITASPFEVQASMLFGLSWRLGGEGLSYFENNYEIALDQKAKKIVDKEKVYADLHFVSADGDRSVIVECQGATEHGKVDAGIRDADRVTALQSMGYDVVLLTFKKMSDKESFHTVAEMLANKLGYPYRAKTEAMKARESDLRRELLIDWATLGEF</sequence>
<dbReference type="Proteomes" id="UP000546970">
    <property type="component" value="Unassembled WGS sequence"/>
</dbReference>
<evidence type="ECO:0008006" key="3">
    <source>
        <dbReference type="Google" id="ProtNLM"/>
    </source>
</evidence>
<comment type="caution">
    <text evidence="1">The sequence shown here is derived from an EMBL/GenBank/DDBJ whole genome shotgun (WGS) entry which is preliminary data.</text>
</comment>
<dbReference type="EMBL" id="JABBCP010000001">
    <property type="protein sequence ID" value="NMF55133.1"/>
    <property type="molecule type" value="Genomic_DNA"/>
</dbReference>
<organism evidence="1 2">
    <name type="scientific">Collinsella acetigenes</name>
    <dbReference type="NCBI Taxonomy" id="2713419"/>
    <lineage>
        <taxon>Bacteria</taxon>
        <taxon>Bacillati</taxon>
        <taxon>Actinomycetota</taxon>
        <taxon>Coriobacteriia</taxon>
        <taxon>Coriobacteriales</taxon>
        <taxon>Coriobacteriaceae</taxon>
        <taxon>Collinsella</taxon>
    </lineage>
</organism>
<dbReference type="RefSeq" id="WP_169276850.1">
    <property type="nucleotide sequence ID" value="NZ_JABBCP010000001.1"/>
</dbReference>